<dbReference type="Proteomes" id="UP000274578">
    <property type="component" value="Chromosome 1"/>
</dbReference>
<organism evidence="4 5">
    <name type="scientific">Segatella oris</name>
    <dbReference type="NCBI Taxonomy" id="28135"/>
    <lineage>
        <taxon>Bacteria</taxon>
        <taxon>Pseudomonadati</taxon>
        <taxon>Bacteroidota</taxon>
        <taxon>Bacteroidia</taxon>
        <taxon>Bacteroidales</taxon>
        <taxon>Prevotellaceae</taxon>
        <taxon>Segatella</taxon>
    </lineage>
</organism>
<feature type="signal peptide" evidence="2">
    <location>
        <begin position="1"/>
        <end position="31"/>
    </location>
</feature>
<dbReference type="GO" id="GO:0000166">
    <property type="term" value="F:nucleotide binding"/>
    <property type="evidence" value="ECO:0007669"/>
    <property type="project" value="InterPro"/>
</dbReference>
<dbReference type="GO" id="GO:0046872">
    <property type="term" value="F:metal ion binding"/>
    <property type="evidence" value="ECO:0007669"/>
    <property type="project" value="InterPro"/>
</dbReference>
<dbReference type="InterPro" id="IPR006146">
    <property type="entry name" value="5'-Nucleotdase_CS"/>
</dbReference>
<reference evidence="4 5" key="1">
    <citation type="submission" date="2018-12" db="EMBL/GenBank/DDBJ databases">
        <authorList>
            <consortium name="Pathogen Informatics"/>
        </authorList>
    </citation>
    <scope>NUCLEOTIDE SEQUENCE [LARGE SCALE GENOMIC DNA]</scope>
    <source>
        <strain evidence="4 5">NCTC13071</strain>
    </source>
</reference>
<comment type="similarity">
    <text evidence="1">Belongs to the 5'-nucleotidase family.</text>
</comment>
<dbReference type="PANTHER" id="PTHR11575:SF24">
    <property type="entry name" value="5'-NUCLEOTIDASE"/>
    <property type="match status" value="1"/>
</dbReference>
<protein>
    <submittedName>
        <fullName evidence="4">Trifunctional nucleotide phosphoesterase protein YfkN</fullName>
    </submittedName>
</protein>
<dbReference type="PRINTS" id="PR01607">
    <property type="entry name" value="APYRASEFAMLY"/>
</dbReference>
<dbReference type="GO" id="GO:0016788">
    <property type="term" value="F:hydrolase activity, acting on ester bonds"/>
    <property type="evidence" value="ECO:0007669"/>
    <property type="project" value="InterPro"/>
</dbReference>
<dbReference type="PROSITE" id="PS00786">
    <property type="entry name" value="5_NUCLEOTIDASE_2"/>
    <property type="match status" value="1"/>
</dbReference>
<evidence type="ECO:0000313" key="4">
    <source>
        <dbReference type="EMBL" id="VEH16319.1"/>
    </source>
</evidence>
<dbReference type="RefSeq" id="WP_004371602.1">
    <property type="nucleotide sequence ID" value="NZ_CAJPPY010000085.1"/>
</dbReference>
<accession>A0A3S4UN50</accession>
<dbReference type="PANTHER" id="PTHR11575">
    <property type="entry name" value="5'-NUCLEOTIDASE-RELATED"/>
    <property type="match status" value="1"/>
</dbReference>
<keyword evidence="2" id="KW-0732">Signal</keyword>
<dbReference type="InterPro" id="IPR006179">
    <property type="entry name" value="5_nucleotidase/apyrase"/>
</dbReference>
<evidence type="ECO:0000256" key="2">
    <source>
        <dbReference type="SAM" id="SignalP"/>
    </source>
</evidence>
<proteinExistence type="inferred from homology"/>
<feature type="chain" id="PRO_5018685670" evidence="2">
    <location>
        <begin position="32"/>
        <end position="292"/>
    </location>
</feature>
<dbReference type="Pfam" id="PF00149">
    <property type="entry name" value="Metallophos"/>
    <property type="match status" value="1"/>
</dbReference>
<dbReference type="SUPFAM" id="SSF56300">
    <property type="entry name" value="Metallo-dependent phosphatases"/>
    <property type="match status" value="1"/>
</dbReference>
<dbReference type="AlphaFoldDB" id="A0A3S4UN50"/>
<gene>
    <name evidence="4" type="primary">yfkN_3</name>
    <name evidence="4" type="ORF">NCTC13071_02344</name>
</gene>
<feature type="domain" description="Calcineurin-like phosphoesterase" evidence="3">
    <location>
        <begin position="35"/>
        <end position="252"/>
    </location>
</feature>
<dbReference type="Gene3D" id="3.60.21.10">
    <property type="match status" value="1"/>
</dbReference>
<name>A0A3S4UN50_9BACT</name>
<sequence>MKRFQYTKRLRTLKLAVCCLLLACASTTAYAQKQLTILHTSDTHSCILPLNENLADTLFAGRAGFIRRISMLEEERKKEPELLLFDSGDFSQGSPYYTLFKGDVEIGLMNRMHYDAGTIGNHEFDYGLDNMVRLFKKANFPIICSNYDFRGTALEGLVKPYIVLKRKGIKIGVFALDPQLEGLVATKNYGTIKYLNPVSVANDMVKLLRGKEKCDLVICISHLGWEEKGMGDQMVIANSRGIDIVLGGHSHTFFKELHYVKDLDGHEVPVDHEGKNAIYVGKLKLDLTRSRK</sequence>
<evidence type="ECO:0000256" key="1">
    <source>
        <dbReference type="ARBA" id="ARBA00006654"/>
    </source>
</evidence>
<dbReference type="KEGG" id="poc:NCTC13071_02344"/>
<dbReference type="InterPro" id="IPR004843">
    <property type="entry name" value="Calcineurin-like_PHP"/>
</dbReference>
<dbReference type="InterPro" id="IPR029052">
    <property type="entry name" value="Metallo-depent_PP-like"/>
</dbReference>
<evidence type="ECO:0000259" key="3">
    <source>
        <dbReference type="Pfam" id="PF00149"/>
    </source>
</evidence>
<dbReference type="EMBL" id="LR134384">
    <property type="protein sequence ID" value="VEH16319.1"/>
    <property type="molecule type" value="Genomic_DNA"/>
</dbReference>
<evidence type="ECO:0000313" key="5">
    <source>
        <dbReference type="Proteomes" id="UP000274578"/>
    </source>
</evidence>
<dbReference type="CDD" id="cd00845">
    <property type="entry name" value="MPP_UshA_N_like"/>
    <property type="match status" value="1"/>
</dbReference>
<dbReference type="GeneID" id="85013093"/>
<dbReference type="GO" id="GO:0009166">
    <property type="term" value="P:nucleotide catabolic process"/>
    <property type="evidence" value="ECO:0007669"/>
    <property type="project" value="InterPro"/>
</dbReference>